<keyword evidence="5" id="KW-1185">Reference proteome</keyword>
<dbReference type="Proteomes" id="UP000002297">
    <property type="component" value="Chromosome"/>
</dbReference>
<protein>
    <submittedName>
        <fullName evidence="4">Uncharacterized protein</fullName>
    </submittedName>
</protein>
<reference evidence="4 5" key="1">
    <citation type="journal article" date="2010" name="J. Bacteriol.">
        <title>The complete genome sequence of Croceibacter atlanticus HTCC2559T.</title>
        <authorList>
            <person name="Oh H.M."/>
            <person name="Kang I."/>
            <person name="Ferriera S."/>
            <person name="Giovannoni S.J."/>
            <person name="Cho J.C."/>
        </authorList>
    </citation>
    <scope>NUCLEOTIDE SEQUENCE [LARGE SCALE GENOMIC DNA]</scope>
    <source>
        <strain evidence="5">ATCC BAA-628 / HTCC2559 / KCTC 12090</strain>
    </source>
</reference>
<dbReference type="KEGG" id="cat:CA2559_00180"/>
<dbReference type="InterPro" id="IPR036942">
    <property type="entry name" value="Beta-barrel_TonB_sf"/>
</dbReference>
<keyword evidence="3" id="KW-0998">Cell outer membrane</keyword>
<dbReference type="AlphaFoldDB" id="A3U4F8"/>
<evidence type="ECO:0000313" key="5">
    <source>
        <dbReference type="Proteomes" id="UP000002297"/>
    </source>
</evidence>
<accession>A3U4F8</accession>
<dbReference type="GO" id="GO:0009279">
    <property type="term" value="C:cell outer membrane"/>
    <property type="evidence" value="ECO:0007669"/>
    <property type="project" value="UniProtKB-SubCell"/>
</dbReference>
<dbReference type="Gene3D" id="2.40.170.20">
    <property type="entry name" value="TonB-dependent receptor, beta-barrel domain"/>
    <property type="match status" value="1"/>
</dbReference>
<sequence>MLTLTATKFFKMLNTQINLHLTKNLSLDMSKLNIKYLILTIAILASSGLIAQEDDKETIGSETVVVVKPYTPSVSDAFKVKQTPQLLDSITLQKKSITYKIFSIPVASTFTPTKGTAARVEKARPIQAFDSYATLGVGNYTSAFAEFYTNFEINRGENFGINFKHNSAQGGIDDVLLDDNYYDTNLGLDYSFRDRDLSYTIGLDALHKQYNWYGFSNNIIVTNDNLNRTDVVQNYFGAGLRANLSLNDSFLDQTRFGLSVFGDSYGSSEINATLKPEMEFEIAGEKIQTNVSVDYLNTSFDQNYEGTTDLASSYLNLGLSPSILILRDDLELNLGASVFYSLDSESSESNIFVYPNINASYRLAGEYFIAYAGLNGELKQNSYKAFVDNNPFVSPTLAITPTDQQYVGSLGAKGKLSDVISYNIKGSYANVEAQPLFKSNTNTFPLGGLLEDYEYGNSFGVVYDNIKTVSFFGELNFDITKVLRLGLNAEYFSYNTDTQEEAWNLPELKASLLADYKITDKFTAGANLFFVGERQAQASDFDMSGNLTTENITLDSYIDANVQLNYLINDQLSFFVKGNNLFADSYEKWLNFPVYGIQGMAGATYKFDW</sequence>
<name>A3U4F8_CROAH</name>
<dbReference type="eggNOG" id="COG4773">
    <property type="taxonomic scope" value="Bacteria"/>
</dbReference>
<evidence type="ECO:0000313" key="4">
    <source>
        <dbReference type="EMBL" id="EAP87125.1"/>
    </source>
</evidence>
<evidence type="ECO:0000256" key="1">
    <source>
        <dbReference type="ARBA" id="ARBA00004442"/>
    </source>
</evidence>
<dbReference type="HOGENOM" id="CLU_032797_0_0_10"/>
<organism evidence="4 5">
    <name type="scientific">Croceibacter atlanticus (strain ATCC BAA-628 / JCM 21780 / CIP 108009 / IAM 15332 / KCTC 12090 / HTCC2559)</name>
    <dbReference type="NCBI Taxonomy" id="216432"/>
    <lineage>
        <taxon>Bacteria</taxon>
        <taxon>Pseudomonadati</taxon>
        <taxon>Bacteroidota</taxon>
        <taxon>Flavobacteriia</taxon>
        <taxon>Flavobacteriales</taxon>
        <taxon>Flavobacteriaceae</taxon>
        <taxon>Croceibacter</taxon>
    </lineage>
</organism>
<comment type="subcellular location">
    <subcellularLocation>
        <location evidence="1">Cell outer membrane</location>
    </subcellularLocation>
</comment>
<dbReference type="STRING" id="216432.CA2559_00180"/>
<evidence type="ECO:0000256" key="2">
    <source>
        <dbReference type="ARBA" id="ARBA00023136"/>
    </source>
</evidence>
<evidence type="ECO:0000256" key="3">
    <source>
        <dbReference type="ARBA" id="ARBA00023237"/>
    </source>
</evidence>
<dbReference type="EMBL" id="CP002046">
    <property type="protein sequence ID" value="EAP87125.1"/>
    <property type="molecule type" value="Genomic_DNA"/>
</dbReference>
<dbReference type="SUPFAM" id="SSF56935">
    <property type="entry name" value="Porins"/>
    <property type="match status" value="1"/>
</dbReference>
<proteinExistence type="predicted"/>
<keyword evidence="2" id="KW-0472">Membrane</keyword>
<gene>
    <name evidence="4" type="ordered locus">CA2559_00180</name>
</gene>